<dbReference type="AlphaFoldDB" id="A0A2V5JY50"/>
<sequence>MLRGVAGTDINPKSYKERIDEVHTSVIELIEDKFPDMAEFEEVTTKVYDYAGTCEDVYMEIGLQCGFMLAVQMLANSQGKPEPAK</sequence>
<dbReference type="EMBL" id="QJVJ01000023">
    <property type="protein sequence ID" value="PYI50053.1"/>
    <property type="molecule type" value="Genomic_DNA"/>
</dbReference>
<gene>
    <name evidence="1" type="ORF">DLM86_30870</name>
</gene>
<accession>A0A2V5JY50</accession>
<protein>
    <submittedName>
        <fullName evidence="1">Uncharacterized protein</fullName>
    </submittedName>
</protein>
<evidence type="ECO:0000313" key="1">
    <source>
        <dbReference type="EMBL" id="PYI50053.1"/>
    </source>
</evidence>
<dbReference type="Proteomes" id="UP000247476">
    <property type="component" value="Unassembled WGS sequence"/>
</dbReference>
<comment type="caution">
    <text evidence="1">The sequence shown here is derived from an EMBL/GenBank/DDBJ whole genome shotgun (WGS) entry which is preliminary data.</text>
</comment>
<evidence type="ECO:0000313" key="2">
    <source>
        <dbReference type="Proteomes" id="UP000247476"/>
    </source>
</evidence>
<organism evidence="1 2">
    <name type="scientific">Paenibacillus flagellatus</name>
    <dbReference type="NCBI Taxonomy" id="2211139"/>
    <lineage>
        <taxon>Bacteria</taxon>
        <taxon>Bacillati</taxon>
        <taxon>Bacillota</taxon>
        <taxon>Bacilli</taxon>
        <taxon>Bacillales</taxon>
        <taxon>Paenibacillaceae</taxon>
        <taxon>Paenibacillus</taxon>
    </lineage>
</organism>
<name>A0A2V5JY50_9BACL</name>
<keyword evidence="2" id="KW-1185">Reference proteome</keyword>
<proteinExistence type="predicted"/>
<reference evidence="1 2" key="1">
    <citation type="submission" date="2018-05" db="EMBL/GenBank/DDBJ databases">
        <title>Paenibacillus flagellatus sp. nov., isolated from selenium mineral soil.</title>
        <authorList>
            <person name="Dai X."/>
        </authorList>
    </citation>
    <scope>NUCLEOTIDE SEQUENCE [LARGE SCALE GENOMIC DNA]</scope>
    <source>
        <strain evidence="1 2">DXL2</strain>
    </source>
</reference>